<dbReference type="CDD" id="cd08422">
    <property type="entry name" value="PBP2_CrgA_like"/>
    <property type="match status" value="1"/>
</dbReference>
<dbReference type="EMBL" id="QAYE01000009">
    <property type="protein sequence ID" value="PTW44731.1"/>
    <property type="molecule type" value="Genomic_DNA"/>
</dbReference>
<evidence type="ECO:0000256" key="4">
    <source>
        <dbReference type="ARBA" id="ARBA00023163"/>
    </source>
</evidence>
<dbReference type="GO" id="GO:0003700">
    <property type="term" value="F:DNA-binding transcription factor activity"/>
    <property type="evidence" value="ECO:0007669"/>
    <property type="project" value="InterPro"/>
</dbReference>
<dbReference type="PROSITE" id="PS50931">
    <property type="entry name" value="HTH_LYSR"/>
    <property type="match status" value="1"/>
</dbReference>
<dbReference type="InterPro" id="IPR005119">
    <property type="entry name" value="LysR_subst-bd"/>
</dbReference>
<sequence>MMKLDGIAAFVATAEAGSISAAARRLGNAKSVVSERLAELERLLDTRLIQRTTRKLSLTEDGQTFLPRAQRILYEAAEGATEMAARRGTLVGPLRLSAPVGFGVLHLGPAICRFLADHPGIDLTLELDDRFVDAAADGFDAVIRHGTIADTRLVAKRLATSQRILVASPAYLAQHGVPQSVADLEAHCGILYANRDADWRFASADGWTVVRPRAALRVNNGLVMRDAALAGLGITLLPTFFAHADVATGTLIRIDIGYAAEGAELYIAYPRERTASAKIAALTLSLRASFGDPPYWDLPPSDRDVPLSARIAFRDTPG</sequence>
<gene>
    <name evidence="6" type="ORF">C8J25_109161</name>
</gene>
<dbReference type="Pfam" id="PF03466">
    <property type="entry name" value="LysR_substrate"/>
    <property type="match status" value="1"/>
</dbReference>
<dbReference type="OrthoDB" id="9786526at2"/>
<organism evidence="6 7">
    <name type="scientific">Sphingomonas faeni</name>
    <dbReference type="NCBI Taxonomy" id="185950"/>
    <lineage>
        <taxon>Bacteria</taxon>
        <taxon>Pseudomonadati</taxon>
        <taxon>Pseudomonadota</taxon>
        <taxon>Alphaproteobacteria</taxon>
        <taxon>Sphingomonadales</taxon>
        <taxon>Sphingomonadaceae</taxon>
        <taxon>Sphingomonas</taxon>
    </lineage>
</organism>
<dbReference type="FunFam" id="1.10.10.10:FF:000001">
    <property type="entry name" value="LysR family transcriptional regulator"/>
    <property type="match status" value="1"/>
</dbReference>
<protein>
    <submittedName>
        <fullName evidence="6">LysR family transcriptional regulator</fullName>
    </submittedName>
</protein>
<proteinExistence type="inferred from homology"/>
<dbReference type="Gene3D" id="1.10.10.10">
    <property type="entry name" value="Winged helix-like DNA-binding domain superfamily/Winged helix DNA-binding domain"/>
    <property type="match status" value="1"/>
</dbReference>
<dbReference type="GeneID" id="91007341"/>
<dbReference type="GO" id="GO:0003677">
    <property type="term" value="F:DNA binding"/>
    <property type="evidence" value="ECO:0007669"/>
    <property type="project" value="UniProtKB-KW"/>
</dbReference>
<comment type="caution">
    <text evidence="6">The sequence shown here is derived from an EMBL/GenBank/DDBJ whole genome shotgun (WGS) entry which is preliminary data.</text>
</comment>
<comment type="similarity">
    <text evidence="1">Belongs to the LysR transcriptional regulatory family.</text>
</comment>
<dbReference type="SUPFAM" id="SSF53850">
    <property type="entry name" value="Periplasmic binding protein-like II"/>
    <property type="match status" value="1"/>
</dbReference>
<evidence type="ECO:0000256" key="2">
    <source>
        <dbReference type="ARBA" id="ARBA00023015"/>
    </source>
</evidence>
<dbReference type="InterPro" id="IPR036390">
    <property type="entry name" value="WH_DNA-bd_sf"/>
</dbReference>
<dbReference type="PANTHER" id="PTHR30537">
    <property type="entry name" value="HTH-TYPE TRANSCRIPTIONAL REGULATOR"/>
    <property type="match status" value="1"/>
</dbReference>
<dbReference type="Gene3D" id="3.40.190.290">
    <property type="match status" value="1"/>
</dbReference>
<dbReference type="InterPro" id="IPR036388">
    <property type="entry name" value="WH-like_DNA-bd_sf"/>
</dbReference>
<evidence type="ECO:0000313" key="7">
    <source>
        <dbReference type="Proteomes" id="UP000244013"/>
    </source>
</evidence>
<keyword evidence="4" id="KW-0804">Transcription</keyword>
<evidence type="ECO:0000259" key="5">
    <source>
        <dbReference type="PROSITE" id="PS50931"/>
    </source>
</evidence>
<dbReference type="AlphaFoldDB" id="A0A2T5TZQ9"/>
<feature type="domain" description="HTH lysR-type" evidence="5">
    <location>
        <begin position="2"/>
        <end position="59"/>
    </location>
</feature>
<keyword evidence="3" id="KW-0238">DNA-binding</keyword>
<reference evidence="6 7" key="1">
    <citation type="submission" date="2018-04" db="EMBL/GenBank/DDBJ databases">
        <title>Genomic Encyclopedia of Type Strains, Phase III (KMG-III): the genomes of soil and plant-associated and newly described type strains.</title>
        <authorList>
            <person name="Whitman W."/>
        </authorList>
    </citation>
    <scope>NUCLEOTIDE SEQUENCE [LARGE SCALE GENOMIC DNA]</scope>
    <source>
        <strain evidence="6 7">MA-olki</strain>
    </source>
</reference>
<dbReference type="Pfam" id="PF00126">
    <property type="entry name" value="HTH_1"/>
    <property type="match status" value="1"/>
</dbReference>
<dbReference type="Proteomes" id="UP000244013">
    <property type="component" value="Unassembled WGS sequence"/>
</dbReference>
<accession>A0A2T5TZQ9</accession>
<evidence type="ECO:0000256" key="3">
    <source>
        <dbReference type="ARBA" id="ARBA00023125"/>
    </source>
</evidence>
<dbReference type="SUPFAM" id="SSF46785">
    <property type="entry name" value="Winged helix' DNA-binding domain"/>
    <property type="match status" value="1"/>
</dbReference>
<dbReference type="PANTHER" id="PTHR30537:SF5">
    <property type="entry name" value="HTH-TYPE TRANSCRIPTIONAL ACTIVATOR TTDR-RELATED"/>
    <property type="match status" value="1"/>
</dbReference>
<dbReference type="InterPro" id="IPR058163">
    <property type="entry name" value="LysR-type_TF_proteobact-type"/>
</dbReference>
<keyword evidence="2" id="KW-0805">Transcription regulation</keyword>
<evidence type="ECO:0000256" key="1">
    <source>
        <dbReference type="ARBA" id="ARBA00009437"/>
    </source>
</evidence>
<dbReference type="InterPro" id="IPR000847">
    <property type="entry name" value="LysR_HTH_N"/>
</dbReference>
<dbReference type="RefSeq" id="WP_107955503.1">
    <property type="nucleotide sequence ID" value="NZ_QAYE01000009.1"/>
</dbReference>
<name>A0A2T5TZQ9_9SPHN</name>
<evidence type="ECO:0000313" key="6">
    <source>
        <dbReference type="EMBL" id="PTW44731.1"/>
    </source>
</evidence>